<keyword evidence="2" id="KW-1185">Reference proteome</keyword>
<dbReference type="EMBL" id="JAVRRG010000033">
    <property type="protein sequence ID" value="KAK5094593.1"/>
    <property type="molecule type" value="Genomic_DNA"/>
</dbReference>
<comment type="caution">
    <text evidence="1">The sequence shown here is derived from an EMBL/GenBank/DDBJ whole genome shotgun (WGS) entry which is preliminary data.</text>
</comment>
<gene>
    <name evidence="1" type="ORF">LTR24_003534</name>
</gene>
<proteinExistence type="predicted"/>
<organism evidence="1 2">
    <name type="scientific">Lithohypha guttulata</name>
    <dbReference type="NCBI Taxonomy" id="1690604"/>
    <lineage>
        <taxon>Eukaryota</taxon>
        <taxon>Fungi</taxon>
        <taxon>Dikarya</taxon>
        <taxon>Ascomycota</taxon>
        <taxon>Pezizomycotina</taxon>
        <taxon>Eurotiomycetes</taxon>
        <taxon>Chaetothyriomycetidae</taxon>
        <taxon>Chaetothyriales</taxon>
        <taxon>Trichomeriaceae</taxon>
        <taxon>Lithohypha</taxon>
    </lineage>
</organism>
<evidence type="ECO:0000313" key="2">
    <source>
        <dbReference type="Proteomes" id="UP001345013"/>
    </source>
</evidence>
<accession>A0ABR0KEQ6</accession>
<evidence type="ECO:0000313" key="1">
    <source>
        <dbReference type="EMBL" id="KAK5094593.1"/>
    </source>
</evidence>
<dbReference type="Proteomes" id="UP001345013">
    <property type="component" value="Unassembled WGS sequence"/>
</dbReference>
<sequence>MAPLFLADLPAEILDSIIRHCYPEWTIYVLDRIVRGTLAVDGIPSPALLRVNHNIADLALRHERKAFSGQMVFTTSSTQWRLLQRLRSISPIRLAWVVDNIKVLVFCSPPLFTNRIPWASLPALRTIELDYCYRSANFRCHGTARELESGCLDPLIVGFARDTERFDGPLVEDAWRAATSPSSCSSQAVEEKDSVDLTKAADYSTGVGARRVEVLVIKRMNVFGLAGVGRASARDLVSAMKPESWNILVTAKHRGRIEDVRFQIVHGDHEPPFGETIIWTADEGFRETVPLAEVRERELIARRNCEREKYLNDRVMRDFSR</sequence>
<protein>
    <submittedName>
        <fullName evidence="1">Uncharacterized protein</fullName>
    </submittedName>
</protein>
<name>A0ABR0KEQ6_9EURO</name>
<reference evidence="1 2" key="1">
    <citation type="submission" date="2023-08" db="EMBL/GenBank/DDBJ databases">
        <title>Black Yeasts Isolated from many extreme environments.</title>
        <authorList>
            <person name="Coleine C."/>
            <person name="Stajich J.E."/>
            <person name="Selbmann L."/>
        </authorList>
    </citation>
    <scope>NUCLEOTIDE SEQUENCE [LARGE SCALE GENOMIC DNA]</scope>
    <source>
        <strain evidence="1 2">CCFEE 5885</strain>
    </source>
</reference>